<dbReference type="InterPro" id="IPR005302">
    <property type="entry name" value="MoCF_Sase_C"/>
</dbReference>
<gene>
    <name evidence="2" type="ORF">PF327_05565</name>
</gene>
<proteinExistence type="predicted"/>
<dbReference type="PROSITE" id="PS51340">
    <property type="entry name" value="MOSC"/>
    <property type="match status" value="1"/>
</dbReference>
<dbReference type="Pfam" id="PF03473">
    <property type="entry name" value="MOSC"/>
    <property type="match status" value="1"/>
</dbReference>
<dbReference type="Gene3D" id="2.40.33.20">
    <property type="entry name" value="PK beta-barrel domain-like"/>
    <property type="match status" value="1"/>
</dbReference>
<evidence type="ECO:0000313" key="2">
    <source>
        <dbReference type="EMBL" id="MDM5263662.1"/>
    </source>
</evidence>
<protein>
    <submittedName>
        <fullName evidence="2">MOSC domain-containing protein</fullName>
    </submittedName>
</protein>
<organism evidence="2 3">
    <name type="scientific">Sulfurovum xiamenensis</name>
    <dbReference type="NCBI Taxonomy" id="3019066"/>
    <lineage>
        <taxon>Bacteria</taxon>
        <taxon>Pseudomonadati</taxon>
        <taxon>Campylobacterota</taxon>
        <taxon>Epsilonproteobacteria</taxon>
        <taxon>Campylobacterales</taxon>
        <taxon>Sulfurovaceae</taxon>
        <taxon>Sulfurovum</taxon>
    </lineage>
</organism>
<name>A0ABT7QS94_9BACT</name>
<sequence length="145" mass="16167">MKNVGKVTTLFISVQGSSTRIEKELFNLDPKGIIEDKYYDTNINRSVLLTSEASYALASKHNITFPFGSLGENILMDYNPYHLIPGDKLRIGEAILEISQNCTMCDHLSKIDENLPTLLKDDRGIFAKVIEGGMIKKGDEITLLS</sequence>
<dbReference type="InterPro" id="IPR011037">
    <property type="entry name" value="Pyrv_Knase-like_insert_dom_sf"/>
</dbReference>
<dbReference type="SUPFAM" id="SSF50800">
    <property type="entry name" value="PK beta-barrel domain-like"/>
    <property type="match status" value="1"/>
</dbReference>
<accession>A0ABT7QS94</accession>
<keyword evidence="3" id="KW-1185">Reference proteome</keyword>
<dbReference type="RefSeq" id="WP_289401649.1">
    <property type="nucleotide sequence ID" value="NZ_JAQIBC010000003.1"/>
</dbReference>
<feature type="domain" description="MOSC" evidence="1">
    <location>
        <begin position="19"/>
        <end position="144"/>
    </location>
</feature>
<comment type="caution">
    <text evidence="2">The sequence shown here is derived from an EMBL/GenBank/DDBJ whole genome shotgun (WGS) entry which is preliminary data.</text>
</comment>
<reference evidence="2" key="1">
    <citation type="submission" date="2023-01" db="EMBL/GenBank/DDBJ databases">
        <title>Sulfurovum sp. XTW-4 genome assembly.</title>
        <authorList>
            <person name="Wang J."/>
        </authorList>
    </citation>
    <scope>NUCLEOTIDE SEQUENCE</scope>
    <source>
        <strain evidence="2">XTW-4</strain>
    </source>
</reference>
<dbReference type="EMBL" id="JAQIBC010000003">
    <property type="protein sequence ID" value="MDM5263662.1"/>
    <property type="molecule type" value="Genomic_DNA"/>
</dbReference>
<evidence type="ECO:0000259" key="1">
    <source>
        <dbReference type="PROSITE" id="PS51340"/>
    </source>
</evidence>
<dbReference type="Proteomes" id="UP001169066">
    <property type="component" value="Unassembled WGS sequence"/>
</dbReference>
<evidence type="ECO:0000313" key="3">
    <source>
        <dbReference type="Proteomes" id="UP001169066"/>
    </source>
</evidence>